<accession>A0A6M3JSR4</accession>
<organism evidence="2">
    <name type="scientific">viral metagenome</name>
    <dbReference type="NCBI Taxonomy" id="1070528"/>
    <lineage>
        <taxon>unclassified sequences</taxon>
        <taxon>metagenomes</taxon>
        <taxon>organismal metagenomes</taxon>
    </lineage>
</organism>
<dbReference type="Gene3D" id="3.40.50.300">
    <property type="entry name" value="P-loop containing nucleotide triphosphate hydrolases"/>
    <property type="match status" value="1"/>
</dbReference>
<dbReference type="EMBL" id="MT141558">
    <property type="protein sequence ID" value="QJA66681.1"/>
    <property type="molecule type" value="Genomic_DNA"/>
</dbReference>
<sequence>MFDKQLEGVLSECYLDTKTCAKTLFPDLFYADFSPLHNQIFELIDSGAQKIAIAAPRGIGKTTIARTVASKGILFRDINFISYVSNSATVAELQTENIKRELISNSDVKSLFGSIKVSDAELEMEESFSKLSWVAFGNTLVLPRGAGQQVRGLLWRNHRPQLIIVDDLEDKEEIMNENNRMKLKEWFFSDLLKSINRYKNDWRIIYIDTLKHEDALLQTLIDSDDWESIVLSICDDSYNSYAPNYITTEELKKEVEAHRKAGMLDVFYMEFMNMPVSAENASFRPQYFKYYEEPDLANKSNIENIVLLDPAKTIQVQNADSAIVGVGIDRAGAGIYVRDIVSGKMYPDEIYDEYFSMLKRLNSRIGGIEVTSLNEFIVQPIRNEMFKRGQFFELVELKPRMKKEDRIAALVPFYRQGYMYHNKTCCAKLEAQLLSFPRSKLWDVMDALAYVIQMLEKGERYFEPQDVKDDSDNKSFDSEAEFKELEMEYEPAFAGWRTV</sequence>
<gene>
    <name evidence="2" type="ORF">MM415A02865_0007</name>
    <name evidence="1" type="ORF">MM415B00340_0065</name>
</gene>
<evidence type="ECO:0000313" key="2">
    <source>
        <dbReference type="EMBL" id="QJA72172.1"/>
    </source>
</evidence>
<dbReference type="SUPFAM" id="SSF52540">
    <property type="entry name" value="P-loop containing nucleoside triphosphate hydrolases"/>
    <property type="match status" value="1"/>
</dbReference>
<dbReference type="InterPro" id="IPR027417">
    <property type="entry name" value="P-loop_NTPase"/>
</dbReference>
<proteinExistence type="predicted"/>
<dbReference type="AlphaFoldDB" id="A0A6M3JSR4"/>
<evidence type="ECO:0000313" key="1">
    <source>
        <dbReference type="EMBL" id="QJA66681.1"/>
    </source>
</evidence>
<protein>
    <submittedName>
        <fullName evidence="2">Putative terminase</fullName>
    </submittedName>
</protein>
<dbReference type="EMBL" id="MT141930">
    <property type="protein sequence ID" value="QJA72172.1"/>
    <property type="molecule type" value="Genomic_DNA"/>
</dbReference>
<name>A0A6M3JSR4_9ZZZZ</name>
<reference evidence="2" key="1">
    <citation type="submission" date="2020-03" db="EMBL/GenBank/DDBJ databases">
        <title>The deep terrestrial virosphere.</title>
        <authorList>
            <person name="Holmfeldt K."/>
            <person name="Nilsson E."/>
            <person name="Simone D."/>
            <person name="Lopez-Fernandez M."/>
            <person name="Wu X."/>
            <person name="de Brujin I."/>
            <person name="Lundin D."/>
            <person name="Andersson A."/>
            <person name="Bertilsson S."/>
            <person name="Dopson M."/>
        </authorList>
    </citation>
    <scope>NUCLEOTIDE SEQUENCE</scope>
    <source>
        <strain evidence="2">MM415A02865</strain>
        <strain evidence="1">MM415B00340</strain>
    </source>
</reference>